<proteinExistence type="predicted"/>
<dbReference type="Proteomes" id="UP000652761">
    <property type="component" value="Unassembled WGS sequence"/>
</dbReference>
<name>A0A843VWA7_COLES</name>
<protein>
    <submittedName>
        <fullName evidence="1">Uncharacterized protein</fullName>
    </submittedName>
</protein>
<dbReference type="EMBL" id="NMUH01002621">
    <property type="protein sequence ID" value="MQM01109.1"/>
    <property type="molecule type" value="Genomic_DNA"/>
</dbReference>
<gene>
    <name evidence="1" type="ORF">Taro_033856</name>
</gene>
<dbReference type="AlphaFoldDB" id="A0A843VWA7"/>
<reference evidence="1" key="1">
    <citation type="submission" date="2017-07" db="EMBL/GenBank/DDBJ databases">
        <title>Taro Niue Genome Assembly and Annotation.</title>
        <authorList>
            <person name="Atibalentja N."/>
            <person name="Keating K."/>
            <person name="Fields C.J."/>
        </authorList>
    </citation>
    <scope>NUCLEOTIDE SEQUENCE</scope>
    <source>
        <strain evidence="1">Niue_2</strain>
        <tissue evidence="1">Leaf</tissue>
    </source>
</reference>
<evidence type="ECO:0000313" key="2">
    <source>
        <dbReference type="Proteomes" id="UP000652761"/>
    </source>
</evidence>
<evidence type="ECO:0000313" key="1">
    <source>
        <dbReference type="EMBL" id="MQM01109.1"/>
    </source>
</evidence>
<comment type="caution">
    <text evidence="1">The sequence shown here is derived from an EMBL/GenBank/DDBJ whole genome shotgun (WGS) entry which is preliminary data.</text>
</comment>
<keyword evidence="2" id="KW-1185">Reference proteome</keyword>
<accession>A0A843VWA7</accession>
<organism evidence="1 2">
    <name type="scientific">Colocasia esculenta</name>
    <name type="common">Wild taro</name>
    <name type="synonym">Arum esculentum</name>
    <dbReference type="NCBI Taxonomy" id="4460"/>
    <lineage>
        <taxon>Eukaryota</taxon>
        <taxon>Viridiplantae</taxon>
        <taxon>Streptophyta</taxon>
        <taxon>Embryophyta</taxon>
        <taxon>Tracheophyta</taxon>
        <taxon>Spermatophyta</taxon>
        <taxon>Magnoliopsida</taxon>
        <taxon>Liliopsida</taxon>
        <taxon>Araceae</taxon>
        <taxon>Aroideae</taxon>
        <taxon>Colocasieae</taxon>
        <taxon>Colocasia</taxon>
    </lineage>
</organism>
<sequence length="72" mass="8310">MPLSNTVFPFVWRNARQTHSWLGDHPQQAYEDGVQGNGNNLKVHRQLGQALKCRNNRRRLVRRSARKSAQAS</sequence>